<proteinExistence type="predicted"/>
<dbReference type="AlphaFoldDB" id="A0A556MGJ6"/>
<name>A0A556MGJ6_9FLAO</name>
<dbReference type="RefSeq" id="WP_144334679.1">
    <property type="nucleotide sequence ID" value="NZ_VLPL01000013.1"/>
</dbReference>
<evidence type="ECO:0000313" key="1">
    <source>
        <dbReference type="EMBL" id="TSJ38979.1"/>
    </source>
</evidence>
<dbReference type="InterPro" id="IPR034660">
    <property type="entry name" value="DinB/YfiT-like"/>
</dbReference>
<organism evidence="1 2">
    <name type="scientific">Fluviicola chungangensis</name>
    <dbReference type="NCBI Taxonomy" id="2597671"/>
    <lineage>
        <taxon>Bacteria</taxon>
        <taxon>Pseudomonadati</taxon>
        <taxon>Bacteroidota</taxon>
        <taxon>Flavobacteriia</taxon>
        <taxon>Flavobacteriales</taxon>
        <taxon>Crocinitomicaceae</taxon>
        <taxon>Fluviicola</taxon>
    </lineage>
</organism>
<protein>
    <submittedName>
        <fullName evidence="1">DUF1572 domain-containing protein</fullName>
    </submittedName>
</protein>
<dbReference type="Pfam" id="PF07609">
    <property type="entry name" value="DUF1572"/>
    <property type="match status" value="1"/>
</dbReference>
<reference evidence="1 2" key="1">
    <citation type="submission" date="2019-07" db="EMBL/GenBank/DDBJ databases">
        <authorList>
            <person name="Huq M.A."/>
        </authorList>
    </citation>
    <scope>NUCLEOTIDE SEQUENCE [LARGE SCALE GENOMIC DNA]</scope>
    <source>
        <strain evidence="1 2">MAH-3</strain>
    </source>
</reference>
<comment type="caution">
    <text evidence="1">The sequence shown here is derived from an EMBL/GenBank/DDBJ whole genome shotgun (WGS) entry which is preliminary data.</text>
</comment>
<gene>
    <name evidence="1" type="ORF">FO442_18355</name>
</gene>
<evidence type="ECO:0000313" key="2">
    <source>
        <dbReference type="Proteomes" id="UP000316008"/>
    </source>
</evidence>
<dbReference type="SUPFAM" id="SSF109854">
    <property type="entry name" value="DinB/YfiT-like putative metalloenzymes"/>
    <property type="match status" value="1"/>
</dbReference>
<sequence>MNHEFARCFTKDLDSLAKEVALCDETILWHVPPGITNSIGNLTQHLIGNLNHFIGATLGETGYVRNREAEFSEHYLTKTEMISELKKTALMLEKVLGSLTDEDLRKIYPLEPFGYQMTANHMIMKLANHLGYHLGQINYLRRIAQGPKS</sequence>
<accession>A0A556MGJ6</accession>
<dbReference type="Proteomes" id="UP000316008">
    <property type="component" value="Unassembled WGS sequence"/>
</dbReference>
<keyword evidence="2" id="KW-1185">Reference proteome</keyword>
<dbReference type="Gene3D" id="1.20.120.450">
    <property type="entry name" value="dinb family like domain"/>
    <property type="match status" value="1"/>
</dbReference>
<dbReference type="InterPro" id="IPR011466">
    <property type="entry name" value="DUF1572"/>
</dbReference>
<dbReference type="OrthoDB" id="893570at2"/>
<dbReference type="EMBL" id="VLPL01000013">
    <property type="protein sequence ID" value="TSJ38979.1"/>
    <property type="molecule type" value="Genomic_DNA"/>
</dbReference>